<protein>
    <submittedName>
        <fullName evidence="2">Uncharacterized protein</fullName>
    </submittedName>
</protein>
<reference evidence="2" key="1">
    <citation type="submission" date="2021-01" db="EMBL/GenBank/DDBJ databases">
        <authorList>
            <person name="Corre E."/>
            <person name="Pelletier E."/>
            <person name="Niang G."/>
            <person name="Scheremetjew M."/>
            <person name="Finn R."/>
            <person name="Kale V."/>
            <person name="Holt S."/>
            <person name="Cochrane G."/>
            <person name="Meng A."/>
            <person name="Brown T."/>
            <person name="Cohen L."/>
        </authorList>
    </citation>
    <scope>NUCLEOTIDE SEQUENCE</scope>
    <source>
        <strain evidence="2">UTEX LB 985</strain>
    </source>
</reference>
<name>A0A7S2JW07_9EUKA</name>
<sequence length="486" mass="50340">MPQWSHKRLLSHSDRSERCSRCRHYAGVLPAPSPSAFERCASGHESELLVRRLMSEAPPALHCTFPNFVAELRAATKRPIEELRVAVARLEVTHAEVAVRGFTEEEIQGRHQATVMEVQAMAFAVRAIREVVRIKSAVAVAVAVASAVAASKRSSAPCASPRPFSLGGLGPHSTHQGSTTSHDARARIAAAVASRGSGGASGVISAFPVAVRVGAAPACPAAIMVAASEGQGKGLGVGVDSQAEWGAASAEPLSARGVGGKCTEGRVAGVVVGGGMLPPGMLPPSKESMGDGVTAGRTRSPSSVTSTRDADLLERTFQLPPPAVSAPTSRMPSPLASPLASSHSAAQAPQGGFRFRSLSDAVPSAPGDAFNPCCECSCETDGAHMETLWQLRQQDGDGGAEAMAESSLSTRDDLDSEIDAGYESHAYPALISKLMSKLPAHGVEMDMDDIEMDPLPKNTGIALALATADTGATAVWDRSTPTAFTL</sequence>
<feature type="region of interest" description="Disordered" evidence="1">
    <location>
        <begin position="278"/>
        <end position="348"/>
    </location>
</feature>
<evidence type="ECO:0000313" key="2">
    <source>
        <dbReference type="EMBL" id="CAD9557319.1"/>
    </source>
</evidence>
<feature type="compositionally biased region" description="Low complexity" evidence="1">
    <location>
        <begin position="297"/>
        <end position="307"/>
    </location>
</feature>
<dbReference type="EMBL" id="HBGU01087386">
    <property type="protein sequence ID" value="CAD9557319.1"/>
    <property type="molecule type" value="Transcribed_RNA"/>
</dbReference>
<organism evidence="2">
    <name type="scientific">Haptolina brevifila</name>
    <dbReference type="NCBI Taxonomy" id="156173"/>
    <lineage>
        <taxon>Eukaryota</taxon>
        <taxon>Haptista</taxon>
        <taxon>Haptophyta</taxon>
        <taxon>Prymnesiophyceae</taxon>
        <taxon>Prymnesiales</taxon>
        <taxon>Prymnesiaceae</taxon>
        <taxon>Haptolina</taxon>
    </lineage>
</organism>
<gene>
    <name evidence="2" type="ORF">CBRE1094_LOCUS47737</name>
</gene>
<evidence type="ECO:0000256" key="1">
    <source>
        <dbReference type="SAM" id="MobiDB-lite"/>
    </source>
</evidence>
<dbReference type="AlphaFoldDB" id="A0A7S2JW07"/>
<feature type="compositionally biased region" description="Low complexity" evidence="1">
    <location>
        <begin position="332"/>
        <end position="348"/>
    </location>
</feature>
<accession>A0A7S2JW07</accession>
<proteinExistence type="predicted"/>